<dbReference type="InterPro" id="IPR025110">
    <property type="entry name" value="AMP-bd_C"/>
</dbReference>
<accession>A0ABN0WXH9</accession>
<dbReference type="InterPro" id="IPR042099">
    <property type="entry name" value="ANL_N_sf"/>
</dbReference>
<keyword evidence="2" id="KW-0436">Ligase</keyword>
<organism evidence="5 6">
    <name type="scientific">Streptomyces blastmyceticus</name>
    <dbReference type="NCBI Taxonomy" id="68180"/>
    <lineage>
        <taxon>Bacteria</taxon>
        <taxon>Bacillati</taxon>
        <taxon>Actinomycetota</taxon>
        <taxon>Actinomycetes</taxon>
        <taxon>Kitasatosporales</taxon>
        <taxon>Streptomycetaceae</taxon>
        <taxon>Streptomyces</taxon>
    </lineage>
</organism>
<dbReference type="InterPro" id="IPR000873">
    <property type="entry name" value="AMP-dep_synth/lig_dom"/>
</dbReference>
<comment type="similarity">
    <text evidence="1">Belongs to the ATP-dependent AMP-binding enzyme family.</text>
</comment>
<dbReference type="PANTHER" id="PTHR43201">
    <property type="entry name" value="ACYL-COA SYNTHETASE"/>
    <property type="match status" value="1"/>
</dbReference>
<dbReference type="CDD" id="cd04433">
    <property type="entry name" value="AFD_class_I"/>
    <property type="match status" value="1"/>
</dbReference>
<evidence type="ECO:0000256" key="2">
    <source>
        <dbReference type="ARBA" id="ARBA00022598"/>
    </source>
</evidence>
<dbReference type="EMBL" id="BAAABW010000015">
    <property type="protein sequence ID" value="GAA0349511.1"/>
    <property type="molecule type" value="Genomic_DNA"/>
</dbReference>
<dbReference type="SUPFAM" id="SSF56801">
    <property type="entry name" value="Acetyl-CoA synthetase-like"/>
    <property type="match status" value="1"/>
</dbReference>
<dbReference type="PROSITE" id="PS00455">
    <property type="entry name" value="AMP_BINDING"/>
    <property type="match status" value="1"/>
</dbReference>
<sequence length="513" mass="54899">MTVTIAAGFLSHAVASPRRDALVLSGDPERRWGYEELRRGTVAVGHALRAEFGVAPPPEVRIAVLLGSGGEFLEIFHGAALAGIPVMVLDPAWSPAELSSVLRDAPPVRLFCGTATEAVRRCVPDGSVVESSAYEDWLGRYGGRAAADEVAAFADVPDSTPFYVPFTSGSTGRPKGVVRSHRSWLRSFDRTAVEFGIDGTDRVLLPGSLAHSHFLYGAVNALHVGATVHLMPEFDAEPALGLLDRHAVTRLYVVPTIVEALLAAARRRPGLSFPGVRSLLSVGAKWSPDRRARAGELFPHADTVEFYGATELSLVSLLHGDGDGPRESVGRPVAGVELSLRGPSGAEVGVNEVGRVYVRSDMLFTGYLSRSDAGAPDRDGWFSVGDMGRLDDRGYLHLVGRDGGMLISGGLNVYPEEVEAALLRLEEVAEAAVVGVPDEHWGEVVCAVVRWRDGARLDLAGIRDRTAAHVSRQKCPRRVFEVAGLPHTSSGKVDRVRIRGALLEGAPDVREIA</sequence>
<evidence type="ECO:0000259" key="3">
    <source>
        <dbReference type="Pfam" id="PF00501"/>
    </source>
</evidence>
<dbReference type="InterPro" id="IPR020845">
    <property type="entry name" value="AMP-binding_CS"/>
</dbReference>
<feature type="domain" description="AMP-dependent synthetase/ligase" evidence="3">
    <location>
        <begin position="13"/>
        <end position="368"/>
    </location>
</feature>
<dbReference type="Proteomes" id="UP001500063">
    <property type="component" value="Unassembled WGS sequence"/>
</dbReference>
<dbReference type="PANTHER" id="PTHR43201:SF5">
    <property type="entry name" value="MEDIUM-CHAIN ACYL-COA LIGASE ACSF2, MITOCHONDRIAL"/>
    <property type="match status" value="1"/>
</dbReference>
<dbReference type="InterPro" id="IPR045851">
    <property type="entry name" value="AMP-bd_C_sf"/>
</dbReference>
<dbReference type="Pfam" id="PF00501">
    <property type="entry name" value="AMP-binding"/>
    <property type="match status" value="1"/>
</dbReference>
<reference evidence="5 6" key="1">
    <citation type="journal article" date="2019" name="Int. J. Syst. Evol. Microbiol.">
        <title>The Global Catalogue of Microorganisms (GCM) 10K type strain sequencing project: providing services to taxonomists for standard genome sequencing and annotation.</title>
        <authorList>
            <consortium name="The Broad Institute Genomics Platform"/>
            <consortium name="The Broad Institute Genome Sequencing Center for Infectious Disease"/>
            <person name="Wu L."/>
            <person name="Ma J."/>
        </authorList>
    </citation>
    <scope>NUCLEOTIDE SEQUENCE [LARGE SCALE GENOMIC DNA]</scope>
    <source>
        <strain evidence="5 6">JCM 4565</strain>
    </source>
</reference>
<comment type="caution">
    <text evidence="5">The sequence shown here is derived from an EMBL/GenBank/DDBJ whole genome shotgun (WGS) entry which is preliminary data.</text>
</comment>
<gene>
    <name evidence="5" type="ORF">GCM10010319_27920</name>
</gene>
<keyword evidence="6" id="KW-1185">Reference proteome</keyword>
<evidence type="ECO:0000256" key="1">
    <source>
        <dbReference type="ARBA" id="ARBA00006432"/>
    </source>
</evidence>
<proteinExistence type="inferred from homology"/>
<feature type="domain" description="AMP-binding enzyme C-terminal" evidence="4">
    <location>
        <begin position="417"/>
        <end position="492"/>
    </location>
</feature>
<dbReference type="RefSeq" id="WP_344118117.1">
    <property type="nucleotide sequence ID" value="NZ_BAAABW010000015.1"/>
</dbReference>
<protein>
    <submittedName>
        <fullName evidence="5">Acyl-CoA synthetase</fullName>
    </submittedName>
</protein>
<evidence type="ECO:0000313" key="6">
    <source>
        <dbReference type="Proteomes" id="UP001500063"/>
    </source>
</evidence>
<dbReference type="Gene3D" id="3.40.50.12780">
    <property type="entry name" value="N-terminal domain of ligase-like"/>
    <property type="match status" value="1"/>
</dbReference>
<evidence type="ECO:0000313" key="5">
    <source>
        <dbReference type="EMBL" id="GAA0349511.1"/>
    </source>
</evidence>
<name>A0ABN0WXH9_9ACTN</name>
<evidence type="ECO:0000259" key="4">
    <source>
        <dbReference type="Pfam" id="PF13193"/>
    </source>
</evidence>
<dbReference type="Pfam" id="PF13193">
    <property type="entry name" value="AMP-binding_C"/>
    <property type="match status" value="1"/>
</dbReference>
<dbReference type="Gene3D" id="3.30.300.30">
    <property type="match status" value="1"/>
</dbReference>